<name>A0A7W6P4C6_9HYPH</name>
<organism evidence="2 3">
    <name type="scientific">Allorhizobium borbori</name>
    <dbReference type="NCBI Taxonomy" id="485907"/>
    <lineage>
        <taxon>Bacteria</taxon>
        <taxon>Pseudomonadati</taxon>
        <taxon>Pseudomonadota</taxon>
        <taxon>Alphaproteobacteria</taxon>
        <taxon>Hyphomicrobiales</taxon>
        <taxon>Rhizobiaceae</taxon>
        <taxon>Rhizobium/Agrobacterium group</taxon>
        <taxon>Allorhizobium</taxon>
    </lineage>
</organism>
<gene>
    <name evidence="2" type="ORF">GGQ66_004332</name>
</gene>
<evidence type="ECO:0000313" key="2">
    <source>
        <dbReference type="EMBL" id="MBB4105744.1"/>
    </source>
</evidence>
<accession>A0A7W6P4C6</accession>
<feature type="signal peptide" evidence="1">
    <location>
        <begin position="1"/>
        <end position="21"/>
    </location>
</feature>
<dbReference type="EMBL" id="JACIDU010000029">
    <property type="protein sequence ID" value="MBB4105744.1"/>
    <property type="molecule type" value="Genomic_DNA"/>
</dbReference>
<dbReference type="AlphaFoldDB" id="A0A7W6P4C6"/>
<comment type="caution">
    <text evidence="2">The sequence shown here is derived from an EMBL/GenBank/DDBJ whole genome shotgun (WGS) entry which is preliminary data.</text>
</comment>
<evidence type="ECO:0000313" key="3">
    <source>
        <dbReference type="Proteomes" id="UP000584824"/>
    </source>
</evidence>
<evidence type="ECO:0008006" key="4">
    <source>
        <dbReference type="Google" id="ProtNLM"/>
    </source>
</evidence>
<dbReference type="Proteomes" id="UP000584824">
    <property type="component" value="Unassembled WGS sequence"/>
</dbReference>
<protein>
    <recommendedName>
        <fullName evidence="4">Outer membrane protein beta-barrel domain-containing protein</fullName>
    </recommendedName>
</protein>
<sequence length="260" mass="28136">MRTTTAILIVSMLGSAGAANAGELPADHGGQGWAFQVTPYLWAAGLEGDISPFRRAPTLAVDKSFSDVLDHLNFGGFVDIWGRYDRYVFSGDLMYVNTTDSHAVGSLPMVGATPGLSADVDTAQFTATLKAGYRVYDDSDFTVDLLGGIRIWHVSNDLTVRYGGFSRSYGEDFGWVDPVVGFRTFYRVTPNLSFQAQADLGGFGAGSKHTWQALATANYVFNDNLSVSAGYKILDVDYDSGGHIFDTTLKGPVIGLTYRF</sequence>
<dbReference type="InterPro" id="IPR011250">
    <property type="entry name" value="OMP/PagP_B-barrel"/>
</dbReference>
<dbReference type="SUPFAM" id="SSF56925">
    <property type="entry name" value="OMPA-like"/>
    <property type="match status" value="1"/>
</dbReference>
<keyword evidence="1" id="KW-0732">Signal</keyword>
<keyword evidence="3" id="KW-1185">Reference proteome</keyword>
<reference evidence="2 3" key="1">
    <citation type="submission" date="2020-08" db="EMBL/GenBank/DDBJ databases">
        <title>Genomic Encyclopedia of Type Strains, Phase IV (KMG-IV): sequencing the most valuable type-strain genomes for metagenomic binning, comparative biology and taxonomic classification.</title>
        <authorList>
            <person name="Goeker M."/>
        </authorList>
    </citation>
    <scope>NUCLEOTIDE SEQUENCE [LARGE SCALE GENOMIC DNA]</scope>
    <source>
        <strain evidence="2 3">DSM 26385</strain>
    </source>
</reference>
<evidence type="ECO:0000256" key="1">
    <source>
        <dbReference type="SAM" id="SignalP"/>
    </source>
</evidence>
<feature type="chain" id="PRO_5030601972" description="Outer membrane protein beta-barrel domain-containing protein" evidence="1">
    <location>
        <begin position="22"/>
        <end position="260"/>
    </location>
</feature>
<proteinExistence type="predicted"/>
<dbReference type="RefSeq" id="WP_183795503.1">
    <property type="nucleotide sequence ID" value="NZ_JACIDU010000029.1"/>
</dbReference>